<dbReference type="InterPro" id="IPR000680">
    <property type="entry name" value="Borrelia_lipo"/>
</dbReference>
<name>W6TFK9_9SPIR</name>
<gene>
    <name evidence="9" type="ORF">BDCR2A_02044</name>
</gene>
<evidence type="ECO:0000313" key="9">
    <source>
        <dbReference type="EMBL" id="ETZ17040.1"/>
    </source>
</evidence>
<comment type="subcellular location">
    <subcellularLocation>
        <location evidence="2 8">Cell outer membrane</location>
        <topology evidence="2 8">Lipid-anchor</topology>
    </subcellularLocation>
</comment>
<dbReference type="Pfam" id="PF00921">
    <property type="entry name" value="Lipoprotein_2"/>
    <property type="match status" value="1"/>
</dbReference>
<protein>
    <recommendedName>
        <fullName evidence="8">Variable large protein</fullName>
    </recommendedName>
</protein>
<evidence type="ECO:0000256" key="6">
    <source>
        <dbReference type="ARBA" id="ARBA00023237"/>
    </source>
</evidence>
<evidence type="ECO:0000256" key="8">
    <source>
        <dbReference type="RuleBase" id="RU363105"/>
    </source>
</evidence>
<comment type="function">
    <text evidence="1 8">The Vlp and Vsp proteins are antigenically distinct proteins, only one vlp or vsp gene is transcriptionally active at any one time. Switching between these genes is a mechanism of host immune response evasion.</text>
</comment>
<evidence type="ECO:0000313" key="10">
    <source>
        <dbReference type="Proteomes" id="UP000019148"/>
    </source>
</evidence>
<evidence type="ECO:0000256" key="2">
    <source>
        <dbReference type="ARBA" id="ARBA00004459"/>
    </source>
</evidence>
<keyword evidence="7 8" id="KW-0449">Lipoprotein</keyword>
<organism evidence="9 10">
    <name type="scientific">Borrelia duttonii CR2A</name>
    <dbReference type="NCBI Taxonomy" id="1432657"/>
    <lineage>
        <taxon>Bacteria</taxon>
        <taxon>Pseudomonadati</taxon>
        <taxon>Spirochaetota</taxon>
        <taxon>Spirochaetia</taxon>
        <taxon>Spirochaetales</taxon>
        <taxon>Borreliaceae</taxon>
        <taxon>Borrelia</taxon>
    </lineage>
</organism>
<keyword evidence="4 8" id="KW-0472">Membrane</keyword>
<evidence type="ECO:0000256" key="3">
    <source>
        <dbReference type="ARBA" id="ARBA00022729"/>
    </source>
</evidence>
<evidence type="ECO:0000256" key="7">
    <source>
        <dbReference type="ARBA" id="ARBA00023288"/>
    </source>
</evidence>
<evidence type="ECO:0000256" key="5">
    <source>
        <dbReference type="ARBA" id="ARBA00023139"/>
    </source>
</evidence>
<dbReference type="SUPFAM" id="SSF74748">
    <property type="entry name" value="Variable surface antigen VlsE"/>
    <property type="match status" value="1"/>
</dbReference>
<evidence type="ECO:0000256" key="1">
    <source>
        <dbReference type="ARBA" id="ARBA00003932"/>
    </source>
</evidence>
<sequence length="76" mass="7898">LNKIVAEMKEERNPNAEVTAPAVKTLVESKLDKIIAGAKTASEAIGDASELIGNIAAQNNGGTPGEVKSLIKELKV</sequence>
<feature type="non-terminal residue" evidence="9">
    <location>
        <position position="1"/>
    </location>
</feature>
<dbReference type="PATRIC" id="fig|1432657.3.peg.1885"/>
<dbReference type="GO" id="GO:0009279">
    <property type="term" value="C:cell outer membrane"/>
    <property type="evidence" value="ECO:0007669"/>
    <property type="project" value="UniProtKB-SubCell"/>
</dbReference>
<keyword evidence="5 8" id="KW-0564">Palmitate</keyword>
<comment type="caution">
    <text evidence="9">The sequence shown here is derived from an EMBL/GenBank/DDBJ whole genome shotgun (WGS) entry which is preliminary data.</text>
</comment>
<dbReference type="EMBL" id="AZIT01000127">
    <property type="protein sequence ID" value="ETZ17040.1"/>
    <property type="molecule type" value="Genomic_DNA"/>
</dbReference>
<dbReference type="Proteomes" id="UP000019148">
    <property type="component" value="Unassembled WGS sequence"/>
</dbReference>
<proteinExistence type="predicted"/>
<evidence type="ECO:0000256" key="4">
    <source>
        <dbReference type="ARBA" id="ARBA00023136"/>
    </source>
</evidence>
<keyword evidence="6 8" id="KW-0998">Cell outer membrane</keyword>
<accession>W6TFK9</accession>
<reference evidence="9 10" key="1">
    <citation type="submission" date="2013-12" db="EMBL/GenBank/DDBJ databases">
        <title>Comparative genomics of relapsing fever spirochetes.</title>
        <authorList>
            <person name="Schwan T.G."/>
            <person name="Raffel S.J."/>
            <person name="Porcella S.F."/>
        </authorList>
    </citation>
    <scope>NUCLEOTIDE SEQUENCE [LARGE SCALE GENOMIC DNA]</scope>
    <source>
        <strain evidence="9 10">CR2A</strain>
    </source>
</reference>
<dbReference type="AlphaFoldDB" id="W6TFK9"/>
<keyword evidence="3" id="KW-0732">Signal</keyword>